<dbReference type="PROSITE" id="PS51782">
    <property type="entry name" value="LYSM"/>
    <property type="match status" value="1"/>
</dbReference>
<accession>A0A2R4C7N0</accession>
<dbReference type="NCBIfam" id="TIGR02594">
    <property type="entry name" value="TIGR02594 family protein"/>
    <property type="match status" value="1"/>
</dbReference>
<dbReference type="InterPro" id="IPR002901">
    <property type="entry name" value="MGlyc_endo_b_GlcNAc-like_dom"/>
</dbReference>
<dbReference type="Gene3D" id="2.10.70.40">
    <property type="entry name" value="peptidoglycan hydrolase"/>
    <property type="match status" value="1"/>
</dbReference>
<evidence type="ECO:0000256" key="2">
    <source>
        <dbReference type="ARBA" id="ARBA00022638"/>
    </source>
</evidence>
<evidence type="ECO:0000313" key="8">
    <source>
        <dbReference type="Proteomes" id="UP000240505"/>
    </source>
</evidence>
<feature type="region of interest" description="Disordered" evidence="5">
    <location>
        <begin position="264"/>
        <end position="301"/>
    </location>
</feature>
<dbReference type="PRINTS" id="PR01002">
    <property type="entry name" value="FLGFLGJ"/>
</dbReference>
<sequence length="591" mass="63755">MKKEYPYEQKIAFIKSLYCPARAVAAQTGCSWELILAQAAQETGWGEKTLPGTNNIFNIKASPGWHGESRVFRVWEKVRGEKIWVNAPFRVYPDIAASLRDRTEFLKSNPIYTKAGLFDPGTVGDFVKEAKALKKAGYATDEKYVQLLQDVWNGRTMRRAVAEAQKQGCGLQLPVVEIFIKDAAKVAIANTKLSVTVSGRISETMTDAHGSIAVRIAPNMSGAIALKVFDSATKDWVALDPVSIPNPVKSLTVTLLAPTIRIQTSTRVHDKPPKPPAAAPAAKPATPAPAQHGKPKTKTYTVRKGDTLGSIAAAEKMRYKTIADLNNIKSPYIIRPDQVLLIPILDGAHGAAPAHPPAAQPRAAHPPAAHPPATKPASPAPAPAAKGSMFGDLIAELHTAYLRDAADKPKTAVAASLKAPWMKIAEEEFKAKVKRVTGAGANSHIIDYFKATDLNKKDASTDETAWCAAFCNWCLVKSGFAGDNSAWAANFKKWGRPTRNNKPAFGAVALIRFKSGKHHVTFVAGLSKDGSRLATLGGNQGDFSAVTHSHVPADWVVCYRYPSDYPDYDDDYVLHDVKADGAPLTSASTHS</sequence>
<dbReference type="InterPro" id="IPR018392">
    <property type="entry name" value="LysM"/>
</dbReference>
<reference evidence="7 8" key="1">
    <citation type="submission" date="2018-03" db="EMBL/GenBank/DDBJ databases">
        <title>Massilia armeniaca sp. nov., isolated from desert soil.</title>
        <authorList>
            <person name="Huang H."/>
            <person name="Ren M."/>
        </authorList>
    </citation>
    <scope>NUCLEOTIDE SEQUENCE [LARGE SCALE GENOMIC DNA]</scope>
    <source>
        <strain evidence="7 8">ZMN-3</strain>
    </source>
</reference>
<dbReference type="GO" id="GO:0071973">
    <property type="term" value="P:bacterial-type flagellum-dependent cell motility"/>
    <property type="evidence" value="ECO:0007669"/>
    <property type="project" value="TreeGrafter"/>
</dbReference>
<dbReference type="Gene3D" id="3.10.350.10">
    <property type="entry name" value="LysM domain"/>
    <property type="match status" value="1"/>
</dbReference>
<keyword evidence="8" id="KW-1185">Reference proteome</keyword>
<dbReference type="Pfam" id="PF01476">
    <property type="entry name" value="LysM"/>
    <property type="match status" value="1"/>
</dbReference>
<feature type="compositionally biased region" description="Low complexity" evidence="5">
    <location>
        <begin position="279"/>
        <end position="290"/>
    </location>
</feature>
<feature type="domain" description="LysM" evidence="6">
    <location>
        <begin position="298"/>
        <end position="342"/>
    </location>
</feature>
<evidence type="ECO:0000313" key="7">
    <source>
        <dbReference type="EMBL" id="AVR95637.1"/>
    </source>
</evidence>
<dbReference type="InterPro" id="IPR036779">
    <property type="entry name" value="LysM_dom_sf"/>
</dbReference>
<dbReference type="Gene3D" id="1.10.530.10">
    <property type="match status" value="1"/>
</dbReference>
<dbReference type="SMART" id="SM00047">
    <property type="entry name" value="LYZ2"/>
    <property type="match status" value="1"/>
</dbReference>
<dbReference type="InterPro" id="IPR007921">
    <property type="entry name" value="CHAP_dom"/>
</dbReference>
<evidence type="ECO:0000256" key="4">
    <source>
        <dbReference type="ARBA" id="ARBA00032108"/>
    </source>
</evidence>
<name>A0A2R4C7N0_9BURK</name>
<protein>
    <recommendedName>
        <fullName evidence="4">Peptidoglycan hydrolase</fullName>
    </recommendedName>
</protein>
<proteinExistence type="predicted"/>
<evidence type="ECO:0000259" key="6">
    <source>
        <dbReference type="PROSITE" id="PS51782"/>
    </source>
</evidence>
<dbReference type="EMBL" id="CP028324">
    <property type="protein sequence ID" value="AVR95637.1"/>
    <property type="molecule type" value="Genomic_DNA"/>
</dbReference>
<dbReference type="PANTHER" id="PTHR33308:SF9">
    <property type="entry name" value="PEPTIDOGLYCAN HYDROLASE FLGJ"/>
    <property type="match status" value="1"/>
</dbReference>
<keyword evidence="7" id="KW-0282">Flagellum</keyword>
<gene>
    <name evidence="7" type="ORF">C9I28_07785</name>
</gene>
<keyword evidence="1" id="KW-0929">Antimicrobial</keyword>
<dbReference type="PANTHER" id="PTHR33308">
    <property type="entry name" value="PEPTIDOGLYCAN HYDROLASE FLGJ"/>
    <property type="match status" value="1"/>
</dbReference>
<dbReference type="KEGG" id="masz:C9I28_07785"/>
<dbReference type="Proteomes" id="UP000240505">
    <property type="component" value="Chromosome"/>
</dbReference>
<dbReference type="GO" id="GO:0031640">
    <property type="term" value="P:killing of cells of another organism"/>
    <property type="evidence" value="ECO:0007669"/>
    <property type="project" value="UniProtKB-KW"/>
</dbReference>
<feature type="compositionally biased region" description="Pro residues" evidence="5">
    <location>
        <begin position="368"/>
        <end position="382"/>
    </location>
</feature>
<dbReference type="AlphaFoldDB" id="A0A2R4C7N0"/>
<dbReference type="Pfam" id="PF05257">
    <property type="entry name" value="CHAP"/>
    <property type="match status" value="1"/>
</dbReference>
<dbReference type="InterPro" id="IPR051056">
    <property type="entry name" value="Glycosyl_Hydrolase_73"/>
</dbReference>
<dbReference type="SUPFAM" id="SSF54106">
    <property type="entry name" value="LysM domain"/>
    <property type="match status" value="1"/>
</dbReference>
<dbReference type="GO" id="GO:0004040">
    <property type="term" value="F:amidase activity"/>
    <property type="evidence" value="ECO:0007669"/>
    <property type="project" value="InterPro"/>
</dbReference>
<dbReference type="RefSeq" id="WP_107140988.1">
    <property type="nucleotide sequence ID" value="NZ_CP028324.1"/>
</dbReference>
<evidence type="ECO:0000256" key="3">
    <source>
        <dbReference type="ARBA" id="ARBA00022801"/>
    </source>
</evidence>
<dbReference type="OrthoDB" id="192249at2"/>
<keyword evidence="3" id="KW-0378">Hydrolase</keyword>
<dbReference type="InterPro" id="IPR013423">
    <property type="entry name" value="CHP02594"/>
</dbReference>
<keyword evidence="2" id="KW-0081">Bacteriolytic enzyme</keyword>
<dbReference type="Pfam" id="PF01832">
    <property type="entry name" value="Glucosaminidase"/>
    <property type="match status" value="1"/>
</dbReference>
<evidence type="ECO:0000256" key="5">
    <source>
        <dbReference type="SAM" id="MobiDB-lite"/>
    </source>
</evidence>
<dbReference type="SMART" id="SM00257">
    <property type="entry name" value="LysM"/>
    <property type="match status" value="1"/>
</dbReference>
<keyword evidence="7" id="KW-0966">Cell projection</keyword>
<dbReference type="GO" id="GO:0042742">
    <property type="term" value="P:defense response to bacterium"/>
    <property type="evidence" value="ECO:0007669"/>
    <property type="project" value="UniProtKB-KW"/>
</dbReference>
<keyword evidence="7" id="KW-0969">Cilium</keyword>
<feature type="region of interest" description="Disordered" evidence="5">
    <location>
        <begin position="350"/>
        <end position="384"/>
    </location>
</feature>
<organism evidence="7 8">
    <name type="scientific">Pseudoduganella armeniaca</name>
    <dbReference type="NCBI Taxonomy" id="2072590"/>
    <lineage>
        <taxon>Bacteria</taxon>
        <taxon>Pseudomonadati</taxon>
        <taxon>Pseudomonadota</taxon>
        <taxon>Betaproteobacteria</taxon>
        <taxon>Burkholderiales</taxon>
        <taxon>Oxalobacteraceae</taxon>
        <taxon>Telluria group</taxon>
        <taxon>Pseudoduganella</taxon>
    </lineage>
</organism>
<evidence type="ECO:0000256" key="1">
    <source>
        <dbReference type="ARBA" id="ARBA00022529"/>
    </source>
</evidence>
<dbReference type="CDD" id="cd00118">
    <property type="entry name" value="LysM"/>
    <property type="match status" value="1"/>
</dbReference>